<evidence type="ECO:0000313" key="2">
    <source>
        <dbReference type="Proteomes" id="UP001199916"/>
    </source>
</evidence>
<sequence length="131" mass="15088">MSQRLPGFPSMIHSVFVYYGMNGASRRSSQQVKHTLIQEAYNLGCIHEVRIQEIPCSRTNIQGCAVRIEPEGTFYHQVTPEMAIDIMQRLMAGRSSERAEDDEDEFPCPPVILDFWDFSSTLSLLLKYWNK</sequence>
<keyword evidence="2" id="KW-1185">Reference proteome</keyword>
<dbReference type="SUPFAM" id="SSF52833">
    <property type="entry name" value="Thioredoxin-like"/>
    <property type="match status" value="1"/>
</dbReference>
<organism evidence="1 2">
    <name type="scientific">Paenibacillus profundus</name>
    <dbReference type="NCBI Taxonomy" id="1173085"/>
    <lineage>
        <taxon>Bacteria</taxon>
        <taxon>Bacillati</taxon>
        <taxon>Bacillota</taxon>
        <taxon>Bacilli</taxon>
        <taxon>Bacillales</taxon>
        <taxon>Paenibacillaceae</taxon>
        <taxon>Paenibacillus</taxon>
    </lineage>
</organism>
<name>A0ABS8YFM4_9BACL</name>
<evidence type="ECO:0000313" key="1">
    <source>
        <dbReference type="EMBL" id="MCE5169872.1"/>
    </source>
</evidence>
<protein>
    <submittedName>
        <fullName evidence="1">(2Fe-2S) ferredoxin domain-containing protein</fullName>
    </submittedName>
</protein>
<dbReference type="RefSeq" id="WP_019420507.1">
    <property type="nucleotide sequence ID" value="NZ_JAJNBZ010000006.1"/>
</dbReference>
<dbReference type="EMBL" id="JAJNBZ010000006">
    <property type="protein sequence ID" value="MCE5169872.1"/>
    <property type="molecule type" value="Genomic_DNA"/>
</dbReference>
<dbReference type="Proteomes" id="UP001199916">
    <property type="component" value="Unassembled WGS sequence"/>
</dbReference>
<gene>
    <name evidence="1" type="ORF">LQV63_11165</name>
</gene>
<dbReference type="Gene3D" id="3.40.30.10">
    <property type="entry name" value="Glutaredoxin"/>
    <property type="match status" value="1"/>
</dbReference>
<dbReference type="InterPro" id="IPR036249">
    <property type="entry name" value="Thioredoxin-like_sf"/>
</dbReference>
<dbReference type="CDD" id="cd02980">
    <property type="entry name" value="TRX_Fd_family"/>
    <property type="match status" value="1"/>
</dbReference>
<comment type="caution">
    <text evidence="1">The sequence shown here is derived from an EMBL/GenBank/DDBJ whole genome shotgun (WGS) entry which is preliminary data.</text>
</comment>
<accession>A0ABS8YFM4</accession>
<reference evidence="1 2" key="1">
    <citation type="submission" date="2021-11" db="EMBL/GenBank/DDBJ databases">
        <title>Draft genome sequence of Paenibacillus profundus YoMME, a new Gram-positive bacteria with exoelectrogenic properties.</title>
        <authorList>
            <person name="Hubenova Y."/>
            <person name="Hubenova E."/>
            <person name="Manasiev Y."/>
            <person name="Peykov S."/>
            <person name="Mitov M."/>
        </authorList>
    </citation>
    <scope>NUCLEOTIDE SEQUENCE [LARGE SCALE GENOMIC DNA]</scope>
    <source>
        <strain evidence="1 2">YoMME</strain>
    </source>
</reference>
<proteinExistence type="predicted"/>